<comment type="function">
    <text evidence="17">Putative Notch ligand involved in the mediation of Notch signaling.</text>
</comment>
<evidence type="ECO:0000256" key="5">
    <source>
        <dbReference type="ARBA" id="ARBA00022692"/>
    </source>
</evidence>
<evidence type="ECO:0000256" key="3">
    <source>
        <dbReference type="ARBA" id="ARBA00022475"/>
    </source>
</evidence>
<evidence type="ECO:0000256" key="8">
    <source>
        <dbReference type="ARBA" id="ARBA00022782"/>
    </source>
</evidence>
<dbReference type="STRING" id="1676925.ENSPKIP00000004465"/>
<name>A0A3B3QFT6_9TELE</name>
<feature type="disulfide bond" evidence="15">
    <location>
        <begin position="488"/>
        <end position="497"/>
    </location>
</feature>
<keyword evidence="5 17" id="KW-0812">Transmembrane</keyword>
<dbReference type="Gene3D" id="2.60.40.3510">
    <property type="match status" value="1"/>
</dbReference>
<feature type="transmembrane region" description="Helical" evidence="18">
    <location>
        <begin position="519"/>
        <end position="542"/>
    </location>
</feature>
<evidence type="ECO:0000259" key="20">
    <source>
        <dbReference type="PROSITE" id="PS51051"/>
    </source>
</evidence>
<evidence type="ECO:0000256" key="2">
    <source>
        <dbReference type="ARBA" id="ARBA00022473"/>
    </source>
</evidence>
<feature type="disulfide bond" evidence="15">
    <location>
        <begin position="294"/>
        <end position="303"/>
    </location>
</feature>
<feature type="disulfide bond" evidence="16">
    <location>
        <begin position="190"/>
        <end position="199"/>
    </location>
</feature>
<dbReference type="GO" id="GO:0005509">
    <property type="term" value="F:calcium ion binding"/>
    <property type="evidence" value="ECO:0007669"/>
    <property type="project" value="InterPro"/>
</dbReference>
<keyword evidence="11 17" id="KW-1133">Transmembrane helix</keyword>
<comment type="caution">
    <text evidence="15">Lacks conserved residue(s) required for the propagation of feature annotation.</text>
</comment>
<feature type="disulfide bond" evidence="15">
    <location>
        <begin position="410"/>
        <end position="419"/>
    </location>
</feature>
<feature type="domain" description="EGF-like" evidence="19">
    <location>
        <begin position="384"/>
        <end position="420"/>
    </location>
</feature>
<feature type="domain" description="EGF-like" evidence="19">
    <location>
        <begin position="460"/>
        <end position="498"/>
    </location>
</feature>
<feature type="disulfide bond" evidence="15">
    <location>
        <begin position="332"/>
        <end position="341"/>
    </location>
</feature>
<evidence type="ECO:0000256" key="12">
    <source>
        <dbReference type="ARBA" id="ARBA00023136"/>
    </source>
</evidence>
<dbReference type="InterPro" id="IPR000742">
    <property type="entry name" value="EGF"/>
</dbReference>
<keyword evidence="8" id="KW-0221">Differentiation</keyword>
<dbReference type="FunFam" id="2.10.25.10:FF:000064">
    <property type="entry name" value="Delta-like protein"/>
    <property type="match status" value="1"/>
</dbReference>
<dbReference type="InterPro" id="IPR001881">
    <property type="entry name" value="EGF-like_Ca-bd_dom"/>
</dbReference>
<feature type="domain" description="EGF-like" evidence="19">
    <location>
        <begin position="344"/>
        <end position="382"/>
    </location>
</feature>
<dbReference type="Pfam" id="PF21700">
    <property type="entry name" value="EGF_DL_JAG"/>
    <property type="match status" value="1"/>
</dbReference>
<feature type="domain" description="EGF-like" evidence="19">
    <location>
        <begin position="422"/>
        <end position="458"/>
    </location>
</feature>
<comment type="subcellular location">
    <subcellularLocation>
        <location evidence="1">Cell membrane</location>
        <topology evidence="1">Single-pass type I membrane protein</topology>
    </subcellularLocation>
    <subcellularLocation>
        <location evidence="17">Membrane</location>
        <topology evidence="17">Single-pass type I membrane protein</topology>
    </subcellularLocation>
</comment>
<dbReference type="GO" id="GO:0007417">
    <property type="term" value="P:central nervous system development"/>
    <property type="evidence" value="ECO:0007669"/>
    <property type="project" value="UniProtKB-ARBA"/>
</dbReference>
<dbReference type="SUPFAM" id="SSF57196">
    <property type="entry name" value="EGF/Laminin"/>
    <property type="match status" value="6"/>
</dbReference>
<dbReference type="Pfam" id="PF07657">
    <property type="entry name" value="MNNL"/>
    <property type="match status" value="1"/>
</dbReference>
<organism evidence="21 22">
    <name type="scientific">Paramormyrops kingsleyae</name>
    <dbReference type="NCBI Taxonomy" id="1676925"/>
    <lineage>
        <taxon>Eukaryota</taxon>
        <taxon>Metazoa</taxon>
        <taxon>Chordata</taxon>
        <taxon>Craniata</taxon>
        <taxon>Vertebrata</taxon>
        <taxon>Euteleostomi</taxon>
        <taxon>Actinopterygii</taxon>
        <taxon>Neopterygii</taxon>
        <taxon>Teleostei</taxon>
        <taxon>Osteoglossocephala</taxon>
        <taxon>Osteoglossomorpha</taxon>
        <taxon>Osteoglossiformes</taxon>
        <taxon>Mormyridae</taxon>
        <taxon>Paramormyrops</taxon>
    </lineage>
</organism>
<accession>A0A3B3QFT6</accession>
<dbReference type="PRINTS" id="PR00010">
    <property type="entry name" value="EGFBLOOD"/>
</dbReference>
<evidence type="ECO:0000256" key="14">
    <source>
        <dbReference type="ARBA" id="ARBA00023180"/>
    </source>
</evidence>
<dbReference type="PROSITE" id="PS00010">
    <property type="entry name" value="ASX_HYDROXYL"/>
    <property type="match status" value="1"/>
</dbReference>
<evidence type="ECO:0000259" key="19">
    <source>
        <dbReference type="PROSITE" id="PS50026"/>
    </source>
</evidence>
<protein>
    <recommendedName>
        <fullName evidence="17">Delta-like protein</fullName>
    </recommendedName>
</protein>
<dbReference type="PROSITE" id="PS00022">
    <property type="entry name" value="EGF_1"/>
    <property type="match status" value="8"/>
</dbReference>
<feature type="domain" description="EGF-like" evidence="19">
    <location>
        <begin position="266"/>
        <end position="304"/>
    </location>
</feature>
<dbReference type="InterPro" id="IPR001774">
    <property type="entry name" value="DSL"/>
</dbReference>
<keyword evidence="4 15" id="KW-0245">EGF-like domain</keyword>
<evidence type="ECO:0000256" key="6">
    <source>
        <dbReference type="ARBA" id="ARBA00022729"/>
    </source>
</evidence>
<evidence type="ECO:0000256" key="11">
    <source>
        <dbReference type="ARBA" id="ARBA00022989"/>
    </source>
</evidence>
<dbReference type="PROSITE" id="PS01186">
    <property type="entry name" value="EGF_2"/>
    <property type="match status" value="4"/>
</dbReference>
<evidence type="ECO:0000256" key="7">
    <source>
        <dbReference type="ARBA" id="ARBA00022737"/>
    </source>
</evidence>
<evidence type="ECO:0000256" key="1">
    <source>
        <dbReference type="ARBA" id="ARBA00004251"/>
    </source>
</evidence>
<dbReference type="GO" id="GO:0007219">
    <property type="term" value="P:Notch signaling pathway"/>
    <property type="evidence" value="ECO:0007669"/>
    <property type="project" value="UniProtKB-KW"/>
</dbReference>
<keyword evidence="14" id="KW-0325">Glycoprotein</keyword>
<keyword evidence="12 17" id="KW-0472">Membrane</keyword>
<feature type="disulfide bond" evidence="15">
    <location>
        <begin position="372"/>
        <end position="381"/>
    </location>
</feature>
<dbReference type="FunFam" id="2.10.25.10:FF:000230">
    <property type="entry name" value="Delta-like protein"/>
    <property type="match status" value="1"/>
</dbReference>
<feature type="disulfide bond" evidence="15">
    <location>
        <begin position="469"/>
        <end position="486"/>
    </location>
</feature>
<feature type="disulfide bond" evidence="16">
    <location>
        <begin position="157"/>
        <end position="166"/>
    </location>
</feature>
<keyword evidence="2 17" id="KW-0217">Developmental protein</keyword>
<dbReference type="InterPro" id="IPR011651">
    <property type="entry name" value="Notch_ligand_N"/>
</dbReference>
<keyword evidence="7 17" id="KW-0677">Repeat</keyword>
<dbReference type="GeneTree" id="ENSGT00940000167177"/>
<evidence type="ECO:0000256" key="18">
    <source>
        <dbReference type="SAM" id="Phobius"/>
    </source>
</evidence>
<evidence type="ECO:0000256" key="16">
    <source>
        <dbReference type="PROSITE-ProRule" id="PRU00377"/>
    </source>
</evidence>
<feature type="domain" description="EGF-like" evidence="19">
    <location>
        <begin position="306"/>
        <end position="342"/>
    </location>
</feature>
<proteinExistence type="predicted"/>
<dbReference type="FunFam" id="2.10.25.10:FF:000391">
    <property type="entry name" value="Weary, isoform C"/>
    <property type="match status" value="1"/>
</dbReference>
<feature type="disulfide bond" evidence="16">
    <location>
        <begin position="170"/>
        <end position="182"/>
    </location>
</feature>
<dbReference type="InterPro" id="IPR000152">
    <property type="entry name" value="EGF-type_Asp/Asn_hydroxyl_site"/>
</dbReference>
<dbReference type="PANTHER" id="PTHR12916">
    <property type="entry name" value="CYTOCHROME C OXIDASE POLYPEPTIDE VIC-2"/>
    <property type="match status" value="1"/>
</dbReference>
<dbReference type="GO" id="GO:0048513">
    <property type="term" value="P:animal organ development"/>
    <property type="evidence" value="ECO:0007669"/>
    <property type="project" value="UniProtKB-ARBA"/>
</dbReference>
<dbReference type="Ensembl" id="ENSPKIT00000028447.1">
    <property type="protein sequence ID" value="ENSPKIP00000004465.1"/>
    <property type="gene ID" value="ENSPKIG00000021562.1"/>
</dbReference>
<evidence type="ECO:0000256" key="4">
    <source>
        <dbReference type="ARBA" id="ARBA00022536"/>
    </source>
</evidence>
<feature type="domain" description="DSL" evidence="20">
    <location>
        <begin position="155"/>
        <end position="199"/>
    </location>
</feature>
<dbReference type="Gene3D" id="2.10.25.140">
    <property type="match status" value="1"/>
</dbReference>
<dbReference type="FunFam" id="2.10.25.10:FF:000012">
    <property type="entry name" value="Delta-like protein"/>
    <property type="match status" value="2"/>
</dbReference>
<evidence type="ECO:0000256" key="9">
    <source>
        <dbReference type="ARBA" id="ARBA00022837"/>
    </source>
</evidence>
<reference evidence="21" key="2">
    <citation type="submission" date="2025-09" db="UniProtKB">
        <authorList>
            <consortium name="Ensembl"/>
        </authorList>
    </citation>
    <scope>IDENTIFICATION</scope>
</reference>
<dbReference type="Proteomes" id="UP000261540">
    <property type="component" value="Unplaced"/>
</dbReference>
<dbReference type="GO" id="GO:0048812">
    <property type="term" value="P:neuron projection morphogenesis"/>
    <property type="evidence" value="ECO:0007669"/>
    <property type="project" value="UniProtKB-ARBA"/>
</dbReference>
<keyword evidence="9" id="KW-0106">Calcium</keyword>
<evidence type="ECO:0000256" key="15">
    <source>
        <dbReference type="PROSITE-ProRule" id="PRU00076"/>
    </source>
</evidence>
<dbReference type="AlphaFoldDB" id="A0A3B3QFT6"/>
<sequence length="676" mass="74213">MMFFSLKVFESGVFELNLLEFKNNMGLLANGNTCKPDCRTFFRVCLKNYQTVVSPGNCIFGSVVTPVLGTNSFSATEGGSVNRLIRLPFTFGWPGSFSLIIEAWHSLLTDVPTGPNDPELLISLFAIQRKLDVGDGWREEMQIGRQTQLRYSYRFVCSEHYYGDSCSRKCSPRDDRFGHYTCTADGYISCLPGWKGEYCVEPICLEGCSKQNGNCSRPGECLCRDGWQGALCDQCRKYPTCKHGTCQQPWQCNCEEGWGGLLCDQDLNYCTHHKPCRNGATCMNTGQGSYTCTCPPGFTGADCQLGAPECSSSPCQNGGECVDLEDGYRCICPRGTDGAHCQHRLLTCADVPCFHSGRCRDKQGGQGYVCECPWGFTGLNCERRLDRCSLLPCANGGWCVLQSGRPVCSCPAGFTGPRCEINTNWCNGSPCANGGTCVPQAKDYSCACPPGHTGRRCDTPTEPCVAQPCLHGGTCLGNSTGQSPSCVCPTHYTGPNCQYHVMTLPLAPSQEEPRSALQWAAMSMGVGLVILLLLLSMVAVALNKIHRQRNGERRDGDAVNNMPHVDKDNLIPTLQLKKTNEKVAVEDGCTQGKSNQRHSSYHLDYNSAKDFKDDWAAGEKRQSNERRIGGKIPLSRMYSETPKCKISTICSPGESTYQALFLIADRSNRCFTVTEV</sequence>
<dbReference type="Pfam" id="PF00008">
    <property type="entry name" value="EGF"/>
    <property type="match status" value="6"/>
</dbReference>
<keyword evidence="3" id="KW-1003">Cell membrane</keyword>
<dbReference type="FunFam" id="2.60.40.3510:FF:000003">
    <property type="entry name" value="Delta-like protein"/>
    <property type="match status" value="1"/>
</dbReference>
<keyword evidence="6 17" id="KW-0732">Signal</keyword>
<dbReference type="SMART" id="SM00179">
    <property type="entry name" value="EGF_CA"/>
    <property type="match status" value="5"/>
</dbReference>
<evidence type="ECO:0000313" key="21">
    <source>
        <dbReference type="Ensembl" id="ENSPKIP00000004465.1"/>
    </source>
</evidence>
<dbReference type="SMART" id="SM00181">
    <property type="entry name" value="EGF"/>
    <property type="match status" value="9"/>
</dbReference>
<reference evidence="21" key="1">
    <citation type="submission" date="2025-08" db="UniProtKB">
        <authorList>
            <consortium name="Ensembl"/>
        </authorList>
    </citation>
    <scope>IDENTIFICATION</scope>
</reference>
<evidence type="ECO:0000313" key="22">
    <source>
        <dbReference type="Proteomes" id="UP000261540"/>
    </source>
</evidence>
<dbReference type="Gene3D" id="2.10.25.10">
    <property type="entry name" value="Laminin"/>
    <property type="match status" value="7"/>
</dbReference>
<dbReference type="GO" id="GO:0042063">
    <property type="term" value="P:gliogenesis"/>
    <property type="evidence" value="ECO:0007669"/>
    <property type="project" value="UniProtKB-ARBA"/>
</dbReference>
<dbReference type="GO" id="GO:0005886">
    <property type="term" value="C:plasma membrane"/>
    <property type="evidence" value="ECO:0007669"/>
    <property type="project" value="UniProtKB-SubCell"/>
</dbReference>
<keyword evidence="22" id="KW-1185">Reference proteome</keyword>
<evidence type="ECO:0000256" key="17">
    <source>
        <dbReference type="RuleBase" id="RU280815"/>
    </source>
</evidence>
<dbReference type="FunFam" id="2.10.25.140:FF:000001">
    <property type="entry name" value="Delta-like protein"/>
    <property type="match status" value="1"/>
</dbReference>
<feature type="disulfide bond" evidence="15">
    <location>
        <begin position="448"/>
        <end position="457"/>
    </location>
</feature>
<keyword evidence="13 15" id="KW-1015">Disulfide bond</keyword>
<dbReference type="FunFam" id="2.10.25.10:FF:000018">
    <property type="entry name" value="Delta-like 1"/>
    <property type="match status" value="1"/>
</dbReference>
<keyword evidence="10" id="KW-0914">Notch signaling pathway</keyword>
<dbReference type="CDD" id="cd00054">
    <property type="entry name" value="EGF_CA"/>
    <property type="match status" value="5"/>
</dbReference>
<feature type="disulfide bond" evidence="15">
    <location>
        <begin position="353"/>
        <end position="370"/>
    </location>
</feature>
<evidence type="ECO:0000256" key="13">
    <source>
        <dbReference type="ARBA" id="ARBA00023157"/>
    </source>
</evidence>
<dbReference type="Pfam" id="PF01414">
    <property type="entry name" value="DSL"/>
    <property type="match status" value="1"/>
</dbReference>
<dbReference type="PROSITE" id="PS50026">
    <property type="entry name" value="EGF_3"/>
    <property type="match status" value="6"/>
</dbReference>
<dbReference type="SMART" id="SM00051">
    <property type="entry name" value="DSL"/>
    <property type="match status" value="1"/>
</dbReference>
<dbReference type="PANTHER" id="PTHR12916:SF4">
    <property type="entry name" value="UNINFLATABLE, ISOFORM C"/>
    <property type="match status" value="1"/>
</dbReference>
<dbReference type="PROSITE" id="PS51051">
    <property type="entry name" value="DSL"/>
    <property type="match status" value="1"/>
</dbReference>
<evidence type="ECO:0000256" key="10">
    <source>
        <dbReference type="ARBA" id="ARBA00022976"/>
    </source>
</evidence>